<sequence length="181" mass="21471">MDSKIKHKVINSNILTNYGIIVELDNVENGFPVIKAVLKSVDSNLFWEVEKRIIENSGEKRFDNEEIVFSHINSKNPLSSEVHKNREEKNIRLYKISPINHKEQPKIGEYLVFHSTTFRKKIRIREIYNDYFLLEDDNNYIGVIPRIKVVRNEKAIIGDYVRHCEHQFHDLVDANDNFIYR</sequence>
<protein>
    <submittedName>
        <fullName evidence="1">Uncharacterized protein</fullName>
    </submittedName>
</protein>
<dbReference type="RefSeq" id="WP_378180745.1">
    <property type="nucleotide sequence ID" value="NZ_JBHTCR010000007.1"/>
</dbReference>
<dbReference type="Proteomes" id="UP001596550">
    <property type="component" value="Unassembled WGS sequence"/>
</dbReference>
<keyword evidence="2" id="KW-1185">Reference proteome</keyword>
<comment type="caution">
    <text evidence="1">The sequence shown here is derived from an EMBL/GenBank/DDBJ whole genome shotgun (WGS) entry which is preliminary data.</text>
</comment>
<organism evidence="1 2">
    <name type="scientific">Chryseobacterium zhengzhouense</name>
    <dbReference type="NCBI Taxonomy" id="1636086"/>
    <lineage>
        <taxon>Bacteria</taxon>
        <taxon>Pseudomonadati</taxon>
        <taxon>Bacteroidota</taxon>
        <taxon>Flavobacteriia</taxon>
        <taxon>Flavobacteriales</taxon>
        <taxon>Weeksellaceae</taxon>
        <taxon>Chryseobacterium group</taxon>
        <taxon>Chryseobacterium</taxon>
    </lineage>
</organism>
<evidence type="ECO:0000313" key="1">
    <source>
        <dbReference type="EMBL" id="MFC7347960.1"/>
    </source>
</evidence>
<proteinExistence type="predicted"/>
<dbReference type="EMBL" id="JBHTCR010000007">
    <property type="protein sequence ID" value="MFC7347960.1"/>
    <property type="molecule type" value="Genomic_DNA"/>
</dbReference>
<gene>
    <name evidence="1" type="ORF">ACFQO9_14635</name>
</gene>
<name>A0ABW2M2D6_9FLAO</name>
<reference evidence="2" key="1">
    <citation type="journal article" date="2019" name="Int. J. Syst. Evol. Microbiol.">
        <title>The Global Catalogue of Microorganisms (GCM) 10K type strain sequencing project: providing services to taxonomists for standard genome sequencing and annotation.</title>
        <authorList>
            <consortium name="The Broad Institute Genomics Platform"/>
            <consortium name="The Broad Institute Genome Sequencing Center for Infectious Disease"/>
            <person name="Wu L."/>
            <person name="Ma J."/>
        </authorList>
    </citation>
    <scope>NUCLEOTIDE SEQUENCE [LARGE SCALE GENOMIC DNA]</scope>
    <source>
        <strain evidence="2">CCUG 54781</strain>
    </source>
</reference>
<evidence type="ECO:0000313" key="2">
    <source>
        <dbReference type="Proteomes" id="UP001596550"/>
    </source>
</evidence>
<accession>A0ABW2M2D6</accession>